<feature type="region of interest" description="Disordered" evidence="1">
    <location>
        <begin position="1"/>
        <end position="23"/>
    </location>
</feature>
<dbReference type="RefSeq" id="WP_019086957.1">
    <property type="nucleotide sequence ID" value="NZ_BANI01000020.1"/>
</dbReference>
<dbReference type="Proteomes" id="UP000032675">
    <property type="component" value="Unassembled WGS sequence"/>
</dbReference>
<comment type="caution">
    <text evidence="2">The sequence shown here is derived from an EMBL/GenBank/DDBJ whole genome shotgun (WGS) entry which is preliminary data.</text>
</comment>
<dbReference type="AlphaFoldDB" id="A0A0D6PVM0"/>
<sequence length="83" mass="9193">MTDKPTAAAREHMHKLADKGQKEPKLLTKEEVIALGQHVAKEHGRATEAEHEIARKAQHNPEGITAAEIKTLCNHVKGERTAR</sequence>
<evidence type="ECO:0000256" key="1">
    <source>
        <dbReference type="SAM" id="MobiDB-lite"/>
    </source>
</evidence>
<evidence type="ECO:0000313" key="2">
    <source>
        <dbReference type="EMBL" id="GAN95367.1"/>
    </source>
</evidence>
<accession>A0A0D6PVM0</accession>
<dbReference type="EMBL" id="BANI01000020">
    <property type="protein sequence ID" value="GAN95367.1"/>
    <property type="molecule type" value="Genomic_DNA"/>
</dbReference>
<evidence type="ECO:0000313" key="3">
    <source>
        <dbReference type="Proteomes" id="UP000032675"/>
    </source>
</evidence>
<name>A0A0D6PVM0_KOMEU</name>
<reference evidence="2 3" key="1">
    <citation type="submission" date="2012-11" db="EMBL/GenBank/DDBJ databases">
        <title>Whole genome sequence of Gluconacetobacter europaeus NBRC3261.</title>
        <authorList>
            <person name="Azuma Y."/>
            <person name="Higashiura N."/>
            <person name="Hirakawa H."/>
            <person name="Matsushita K."/>
        </authorList>
    </citation>
    <scope>NUCLEOTIDE SEQUENCE [LARGE SCALE GENOMIC DNA]</scope>
    <source>
        <strain evidence="2 3">NBRC 3261</strain>
    </source>
</reference>
<protein>
    <submittedName>
        <fullName evidence="2">Uncharacterized protein</fullName>
    </submittedName>
</protein>
<organism evidence="2 3">
    <name type="scientific">Komagataeibacter europaeus NBRC 3261</name>
    <dbReference type="NCBI Taxonomy" id="1234669"/>
    <lineage>
        <taxon>Bacteria</taxon>
        <taxon>Pseudomonadati</taxon>
        <taxon>Pseudomonadota</taxon>
        <taxon>Alphaproteobacteria</taxon>
        <taxon>Acetobacterales</taxon>
        <taxon>Acetobacteraceae</taxon>
        <taxon>Komagataeibacter</taxon>
    </lineage>
</organism>
<proteinExistence type="predicted"/>
<gene>
    <name evidence="2" type="ORF">Geu3261_0020_030</name>
</gene>